<proteinExistence type="predicted"/>
<protein>
    <submittedName>
        <fullName evidence="2">Uncharacterized protein</fullName>
    </submittedName>
</protein>
<gene>
    <name evidence="2" type="ORF">SCOCK_300016</name>
</gene>
<reference evidence="2" key="1">
    <citation type="submission" date="2021-05" db="EMBL/GenBank/DDBJ databases">
        <authorList>
            <person name="Arsene-Ploetze F."/>
        </authorList>
    </citation>
    <scope>NUCLEOTIDE SEQUENCE</scope>
    <source>
        <strain evidence="2">DSM 42138</strain>
    </source>
</reference>
<dbReference type="Proteomes" id="UP001152519">
    <property type="component" value="Unassembled WGS sequence"/>
</dbReference>
<evidence type="ECO:0000313" key="2">
    <source>
        <dbReference type="EMBL" id="CAG6395208.1"/>
    </source>
</evidence>
<evidence type="ECO:0000256" key="1">
    <source>
        <dbReference type="SAM" id="MobiDB-lite"/>
    </source>
</evidence>
<sequence>MGLAAARCLKGAWFTTVREADHLLPVERSEERGDLVARSRDEAHASN</sequence>
<keyword evidence="3" id="KW-1185">Reference proteome</keyword>
<evidence type="ECO:0000313" key="3">
    <source>
        <dbReference type="Proteomes" id="UP001152519"/>
    </source>
</evidence>
<organism evidence="2 3">
    <name type="scientific">Actinacidiphila cocklensis</name>
    <dbReference type="NCBI Taxonomy" id="887465"/>
    <lineage>
        <taxon>Bacteria</taxon>
        <taxon>Bacillati</taxon>
        <taxon>Actinomycetota</taxon>
        <taxon>Actinomycetes</taxon>
        <taxon>Kitasatosporales</taxon>
        <taxon>Streptomycetaceae</taxon>
        <taxon>Actinacidiphila</taxon>
    </lineage>
</organism>
<dbReference type="EMBL" id="CAJSLV010000060">
    <property type="protein sequence ID" value="CAG6395208.1"/>
    <property type="molecule type" value="Genomic_DNA"/>
</dbReference>
<dbReference type="AlphaFoldDB" id="A0A9W4GU04"/>
<feature type="region of interest" description="Disordered" evidence="1">
    <location>
        <begin position="28"/>
        <end position="47"/>
    </location>
</feature>
<name>A0A9W4GU04_9ACTN</name>
<accession>A0A9W4GU04</accession>
<comment type="caution">
    <text evidence="2">The sequence shown here is derived from an EMBL/GenBank/DDBJ whole genome shotgun (WGS) entry which is preliminary data.</text>
</comment>